<dbReference type="Pfam" id="PF00561">
    <property type="entry name" value="Abhydrolase_1"/>
    <property type="match status" value="1"/>
</dbReference>
<evidence type="ECO:0000256" key="2">
    <source>
        <dbReference type="ARBA" id="ARBA00038334"/>
    </source>
</evidence>
<protein>
    <submittedName>
        <fullName evidence="4">Alpha/beta-hydrolase</fullName>
    </submittedName>
</protein>
<reference evidence="4" key="1">
    <citation type="journal article" date="2020" name="Stud. Mycol.">
        <title>101 Dothideomycetes genomes: a test case for predicting lifestyles and emergence of pathogens.</title>
        <authorList>
            <person name="Haridas S."/>
            <person name="Albert R."/>
            <person name="Binder M."/>
            <person name="Bloem J."/>
            <person name="Labutti K."/>
            <person name="Salamov A."/>
            <person name="Andreopoulos B."/>
            <person name="Baker S."/>
            <person name="Barry K."/>
            <person name="Bills G."/>
            <person name="Bluhm B."/>
            <person name="Cannon C."/>
            <person name="Castanera R."/>
            <person name="Culley D."/>
            <person name="Daum C."/>
            <person name="Ezra D."/>
            <person name="Gonzalez J."/>
            <person name="Henrissat B."/>
            <person name="Kuo A."/>
            <person name="Liang C."/>
            <person name="Lipzen A."/>
            <person name="Lutzoni F."/>
            <person name="Magnuson J."/>
            <person name="Mondo S."/>
            <person name="Nolan M."/>
            <person name="Ohm R."/>
            <person name="Pangilinan J."/>
            <person name="Park H.-J."/>
            <person name="Ramirez L."/>
            <person name="Alfaro M."/>
            <person name="Sun H."/>
            <person name="Tritt A."/>
            <person name="Yoshinaga Y."/>
            <person name="Zwiers L.-H."/>
            <person name="Turgeon B."/>
            <person name="Goodwin S."/>
            <person name="Spatafora J."/>
            <person name="Crous P."/>
            <person name="Grigoriev I."/>
        </authorList>
    </citation>
    <scope>NUCLEOTIDE SEQUENCE</scope>
    <source>
        <strain evidence="4">CBS 133067</strain>
    </source>
</reference>
<evidence type="ECO:0000313" key="5">
    <source>
        <dbReference type="Proteomes" id="UP000799772"/>
    </source>
</evidence>
<dbReference type="PRINTS" id="PR00412">
    <property type="entry name" value="EPOXHYDRLASE"/>
</dbReference>
<dbReference type="Proteomes" id="UP000799772">
    <property type="component" value="Unassembled WGS sequence"/>
</dbReference>
<dbReference type="InterPro" id="IPR029058">
    <property type="entry name" value="AB_hydrolase_fold"/>
</dbReference>
<dbReference type="Gene3D" id="3.40.50.1820">
    <property type="entry name" value="alpha/beta hydrolase"/>
    <property type="match status" value="1"/>
</dbReference>
<name>A0A9P4MEA1_9PEZI</name>
<dbReference type="PANTHER" id="PTHR43329">
    <property type="entry name" value="EPOXIDE HYDROLASE"/>
    <property type="match status" value="1"/>
</dbReference>
<evidence type="ECO:0000256" key="1">
    <source>
        <dbReference type="ARBA" id="ARBA00022801"/>
    </source>
</evidence>
<dbReference type="EMBL" id="ML978121">
    <property type="protein sequence ID" value="KAF2104262.1"/>
    <property type="molecule type" value="Genomic_DNA"/>
</dbReference>
<comment type="caution">
    <text evidence="4">The sequence shown here is derived from an EMBL/GenBank/DDBJ whole genome shotgun (WGS) entry which is preliminary data.</text>
</comment>
<organism evidence="4 5">
    <name type="scientific">Rhizodiscina lignyota</name>
    <dbReference type="NCBI Taxonomy" id="1504668"/>
    <lineage>
        <taxon>Eukaryota</taxon>
        <taxon>Fungi</taxon>
        <taxon>Dikarya</taxon>
        <taxon>Ascomycota</taxon>
        <taxon>Pezizomycotina</taxon>
        <taxon>Dothideomycetes</taxon>
        <taxon>Pleosporomycetidae</taxon>
        <taxon>Aulographales</taxon>
        <taxon>Rhizodiscinaceae</taxon>
        <taxon>Rhizodiscina</taxon>
    </lineage>
</organism>
<dbReference type="GO" id="GO:0016787">
    <property type="term" value="F:hydrolase activity"/>
    <property type="evidence" value="ECO:0007669"/>
    <property type="project" value="UniProtKB-KW"/>
</dbReference>
<evidence type="ECO:0000313" key="4">
    <source>
        <dbReference type="EMBL" id="KAF2104262.1"/>
    </source>
</evidence>
<keyword evidence="5" id="KW-1185">Reference proteome</keyword>
<keyword evidence="1" id="KW-0378">Hydrolase</keyword>
<comment type="similarity">
    <text evidence="2">Belongs to the AB hydrolase superfamily. Epoxide hydrolase family.</text>
</comment>
<sequence length="397" mass="44349">MTTLFKGQQLPPIPLPSGLTERQVEVELAGMSYHVIEAGGTPARDRPLVLLCHGYPELAYSWRKIMPTLASAGYYCVAMDQRGYGRTIGWDTSSYYQVNMSQFTMTTLVRDTAALVNCLGYKKVHCIIGHDFGAVTAAMSALMRPDIFTAVITMSHPFTGMPEFPFNTANNAPGPRTPKYDIQAELAKCNPPRKHYKWYNSTYPANGDWTNPAQGMHAFLRGYFHTKSADFTLNKPHPLEEWSASELAKMPHYYILPLDATMPEAIALDMRTEDADKTKRWLSDEELDVYVGEWSRTGFSGGLNWYRNGSQTGRVNDVALFSGKTIDVPAKFISGAQDWGNYQEPGAIENLSKTCTDFRGTVFVDGAGHWPQQEQPEKVGEEILKFLKSLESAPSKL</sequence>
<evidence type="ECO:0000259" key="3">
    <source>
        <dbReference type="Pfam" id="PF00561"/>
    </source>
</evidence>
<dbReference type="SUPFAM" id="SSF53474">
    <property type="entry name" value="alpha/beta-Hydrolases"/>
    <property type="match status" value="1"/>
</dbReference>
<dbReference type="AlphaFoldDB" id="A0A9P4MEA1"/>
<gene>
    <name evidence="4" type="ORF">NA57DRAFT_31245</name>
</gene>
<dbReference type="InterPro" id="IPR000073">
    <property type="entry name" value="AB_hydrolase_1"/>
</dbReference>
<dbReference type="InterPro" id="IPR000639">
    <property type="entry name" value="Epox_hydrolase-like"/>
</dbReference>
<accession>A0A9P4MEA1</accession>
<proteinExistence type="inferred from homology"/>
<dbReference type="OrthoDB" id="408373at2759"/>
<feature type="domain" description="AB hydrolase-1" evidence="3">
    <location>
        <begin position="47"/>
        <end position="371"/>
    </location>
</feature>